<comment type="similarity">
    <text evidence="2">Belongs to the sulfatase family.</text>
</comment>
<protein>
    <submittedName>
        <fullName evidence="8">Arylsulfatase A</fullName>
    </submittedName>
</protein>
<evidence type="ECO:0000256" key="4">
    <source>
        <dbReference type="ARBA" id="ARBA00022729"/>
    </source>
</evidence>
<evidence type="ECO:0000256" key="6">
    <source>
        <dbReference type="ARBA" id="ARBA00022837"/>
    </source>
</evidence>
<keyword evidence="3" id="KW-0479">Metal-binding</keyword>
<name>A0A1M7ZCA4_9BACT</name>
<dbReference type="InterPro" id="IPR000917">
    <property type="entry name" value="Sulfatase_N"/>
</dbReference>
<evidence type="ECO:0000313" key="9">
    <source>
        <dbReference type="Proteomes" id="UP000184609"/>
    </source>
</evidence>
<dbReference type="Gene3D" id="3.30.1120.10">
    <property type="match status" value="1"/>
</dbReference>
<dbReference type="CDD" id="cd16144">
    <property type="entry name" value="ARS_like"/>
    <property type="match status" value="1"/>
</dbReference>
<evidence type="ECO:0000256" key="5">
    <source>
        <dbReference type="ARBA" id="ARBA00022801"/>
    </source>
</evidence>
<dbReference type="SUPFAM" id="SSF53649">
    <property type="entry name" value="Alkaline phosphatase-like"/>
    <property type="match status" value="1"/>
</dbReference>
<dbReference type="PANTHER" id="PTHR42693">
    <property type="entry name" value="ARYLSULFATASE FAMILY MEMBER"/>
    <property type="match status" value="1"/>
</dbReference>
<dbReference type="InterPro" id="IPR050738">
    <property type="entry name" value="Sulfatase"/>
</dbReference>
<comment type="cofactor">
    <cofactor evidence="1">
        <name>Ca(2+)</name>
        <dbReference type="ChEBI" id="CHEBI:29108"/>
    </cofactor>
</comment>
<dbReference type="GO" id="GO:0046872">
    <property type="term" value="F:metal ion binding"/>
    <property type="evidence" value="ECO:0007669"/>
    <property type="project" value="UniProtKB-KW"/>
</dbReference>
<evidence type="ECO:0000256" key="3">
    <source>
        <dbReference type="ARBA" id="ARBA00022723"/>
    </source>
</evidence>
<dbReference type="Pfam" id="PF00884">
    <property type="entry name" value="Sulfatase"/>
    <property type="match status" value="1"/>
</dbReference>
<evidence type="ECO:0000256" key="2">
    <source>
        <dbReference type="ARBA" id="ARBA00008779"/>
    </source>
</evidence>
<keyword evidence="5" id="KW-0378">Hydrolase</keyword>
<evidence type="ECO:0000256" key="1">
    <source>
        <dbReference type="ARBA" id="ARBA00001913"/>
    </source>
</evidence>
<dbReference type="EMBL" id="FRXN01000003">
    <property type="protein sequence ID" value="SHO62528.1"/>
    <property type="molecule type" value="Genomic_DNA"/>
</dbReference>
<evidence type="ECO:0000259" key="7">
    <source>
        <dbReference type="Pfam" id="PF00884"/>
    </source>
</evidence>
<organism evidence="8 9">
    <name type="scientific">Algoriphagus zhangzhouensis</name>
    <dbReference type="NCBI Taxonomy" id="1073327"/>
    <lineage>
        <taxon>Bacteria</taxon>
        <taxon>Pseudomonadati</taxon>
        <taxon>Bacteroidota</taxon>
        <taxon>Cytophagia</taxon>
        <taxon>Cytophagales</taxon>
        <taxon>Cyclobacteriaceae</taxon>
        <taxon>Algoriphagus</taxon>
    </lineage>
</organism>
<keyword evidence="9" id="KW-1185">Reference proteome</keyword>
<keyword evidence="6" id="KW-0106">Calcium</keyword>
<dbReference type="AlphaFoldDB" id="A0A1M7ZCA4"/>
<dbReference type="PANTHER" id="PTHR42693:SF42">
    <property type="entry name" value="ARYLSULFATASE G"/>
    <property type="match status" value="1"/>
</dbReference>
<keyword evidence="4" id="KW-0732">Signal</keyword>
<evidence type="ECO:0000313" key="8">
    <source>
        <dbReference type="EMBL" id="SHO62528.1"/>
    </source>
</evidence>
<dbReference type="GO" id="GO:0004065">
    <property type="term" value="F:arylsulfatase activity"/>
    <property type="evidence" value="ECO:0007669"/>
    <property type="project" value="TreeGrafter"/>
</dbReference>
<dbReference type="STRING" id="1073327.SAMN04488108_2137"/>
<reference evidence="9" key="1">
    <citation type="submission" date="2016-12" db="EMBL/GenBank/DDBJ databases">
        <authorList>
            <person name="Varghese N."/>
            <person name="Submissions S."/>
        </authorList>
    </citation>
    <scope>NUCLEOTIDE SEQUENCE [LARGE SCALE GENOMIC DNA]</scope>
    <source>
        <strain evidence="9">DSM 25035</strain>
    </source>
</reference>
<proteinExistence type="inferred from homology"/>
<dbReference type="InterPro" id="IPR024607">
    <property type="entry name" value="Sulfatase_CS"/>
</dbReference>
<dbReference type="Proteomes" id="UP000184609">
    <property type="component" value="Unassembled WGS sequence"/>
</dbReference>
<feature type="domain" description="Sulfatase N-terminal" evidence="7">
    <location>
        <begin position="47"/>
        <end position="396"/>
    </location>
</feature>
<dbReference type="InterPro" id="IPR017850">
    <property type="entry name" value="Alkaline_phosphatase_core_sf"/>
</dbReference>
<accession>A0A1M7ZCA4</accession>
<dbReference type="Gene3D" id="3.40.720.10">
    <property type="entry name" value="Alkaline Phosphatase, subunit A"/>
    <property type="match status" value="1"/>
</dbReference>
<sequence>MYFNSKINSLSTVKRLSGFGKGLLLFSLFSFIFVFSVFSQNTSESQPNIVFFFVDDMGWTDTSVPFYTEITELNKRYTTPNMERLANEGMKFTQAYAYAVCSPSRVSLLTGVNAARHRVTNWTLRKDQSPDDDIPVVKSPDWNLNGLSPDRSVPRTFYSPTLPAELKKLGYKTIHVGKAHFGSMGTPGENPLNLGFDVNIGGHAAGGPGSYWGTKDFSAAWRTNGEHVWDVPGLEAYHGQDIYLTEALTLEAKKALTEAVEEERPFYLYMSHYAIHAPWERDDRFYQKYADQGLTEREATYASMIEAMDKSLGDLMNHLEELGVSDNTIVVFMSDNGVHKEVPQNLPLRGYKLSPYEGGIRVPLIVKWPEVVMPNSQNEDYVFIDDIFPTFLEMAGQVEIQEKYEIEGESFVTSLIEGEKGNQERSILWHYPNTYYNPPYSILRKGNYKLIYHHADQKLELFNIANDISETRDLSKVQKLKTIEMALLMTGLLQQREAQMPINKETGLPVPYPSAVID</sequence>
<gene>
    <name evidence="8" type="ORF">SAMN04488108_2137</name>
</gene>
<dbReference type="PROSITE" id="PS00523">
    <property type="entry name" value="SULFATASE_1"/>
    <property type="match status" value="1"/>
</dbReference>